<keyword evidence="1" id="KW-0732">Signal</keyword>
<dbReference type="Gene3D" id="3.30.830.10">
    <property type="entry name" value="Metalloenzyme, LuxS/M16 peptidase-like"/>
    <property type="match status" value="2"/>
</dbReference>
<feature type="non-terminal residue" evidence="4">
    <location>
        <position position="459"/>
    </location>
</feature>
<evidence type="ECO:0000256" key="1">
    <source>
        <dbReference type="SAM" id="SignalP"/>
    </source>
</evidence>
<organism evidence="4 5">
    <name type="scientific">Candidatus Tanganyikabacteria bacterium</name>
    <dbReference type="NCBI Taxonomy" id="2961651"/>
    <lineage>
        <taxon>Bacteria</taxon>
        <taxon>Bacillati</taxon>
        <taxon>Candidatus Sericytochromatia</taxon>
        <taxon>Candidatus Tanganyikabacteria</taxon>
    </lineage>
</organism>
<dbReference type="GO" id="GO:0046872">
    <property type="term" value="F:metal ion binding"/>
    <property type="evidence" value="ECO:0007669"/>
    <property type="project" value="InterPro"/>
</dbReference>
<dbReference type="InterPro" id="IPR050361">
    <property type="entry name" value="MPP/UQCRC_Complex"/>
</dbReference>
<dbReference type="InterPro" id="IPR011765">
    <property type="entry name" value="Pept_M16_N"/>
</dbReference>
<feature type="chain" id="PRO_5037714212" evidence="1">
    <location>
        <begin position="20"/>
        <end position="459"/>
    </location>
</feature>
<reference evidence="4 5" key="1">
    <citation type="submission" date="2019-03" db="EMBL/GenBank/DDBJ databases">
        <title>Lake Tanganyika Metagenome-Assembled Genomes (MAGs).</title>
        <authorList>
            <person name="Tran P."/>
        </authorList>
    </citation>
    <scope>NUCLEOTIDE SEQUENCE [LARGE SCALE GENOMIC DNA]</scope>
    <source>
        <strain evidence="4">K_DeepCast_65m_m2_236</strain>
    </source>
</reference>
<evidence type="ECO:0000313" key="4">
    <source>
        <dbReference type="EMBL" id="MBM3275549.1"/>
    </source>
</evidence>
<name>A0A937X7F6_9BACT</name>
<protein>
    <submittedName>
        <fullName evidence="4">Insulinase family protein</fullName>
    </submittedName>
</protein>
<evidence type="ECO:0000313" key="5">
    <source>
        <dbReference type="Proteomes" id="UP000703893"/>
    </source>
</evidence>
<dbReference type="Pfam" id="PF05193">
    <property type="entry name" value="Peptidase_M16_C"/>
    <property type="match status" value="1"/>
</dbReference>
<feature type="domain" description="Peptidase M16 C-terminal" evidence="3">
    <location>
        <begin position="211"/>
        <end position="382"/>
    </location>
</feature>
<feature type="domain" description="Peptidase M16 N-terminal" evidence="2">
    <location>
        <begin position="55"/>
        <end position="168"/>
    </location>
</feature>
<sequence length="459" mass="49589">MRRRLLLCLLIAFASVPLARNQPVLAANSAPAGAGRDPAVPIPARFSLSNGLPVLLVERHDLPIVALQLVLRTGSIADPPGKTGVASLTSSLLTKGAGGKSAEAIADALDFVGASLDSSSDYDKTILRLSALRKDLDMGLGLFADALLRPAFAAAEVERERDRRLAGLKSLLDDPNRIIDVAANQGTYASFPYGRLEGGTTSSLGTIADVDLKAFYDGHYRPDNGFLVVVGDVTRADLKAKLEAALGAWSGKAAAFNPPAAPGRVTDRIVRIVDLPEVTQTYIQLENIAIKRNDPDFVPANLMTYILGGGSVARLYKDIRDVQGLAYGAYCYLSPRFYAGKLTLELQTKIPSTDRALSSLLDAMKKMRDAGPTEEEMTMAKDYFTGSFSLRLESNSDLAREVTNQEFYGLGDDYLAGYRQRIRAVTRKQVHEAARKFLTPSEYALTIVTKASEVESRLA</sequence>
<dbReference type="SUPFAM" id="SSF63411">
    <property type="entry name" value="LuxS/MPP-like metallohydrolase"/>
    <property type="match status" value="2"/>
</dbReference>
<comment type="caution">
    <text evidence="4">The sequence shown here is derived from an EMBL/GenBank/DDBJ whole genome shotgun (WGS) entry which is preliminary data.</text>
</comment>
<dbReference type="PANTHER" id="PTHR11851:SF224">
    <property type="entry name" value="PROCESSING PROTEASE"/>
    <property type="match status" value="1"/>
</dbReference>
<evidence type="ECO:0000259" key="2">
    <source>
        <dbReference type="Pfam" id="PF00675"/>
    </source>
</evidence>
<dbReference type="Proteomes" id="UP000703893">
    <property type="component" value="Unassembled WGS sequence"/>
</dbReference>
<proteinExistence type="predicted"/>
<dbReference type="AlphaFoldDB" id="A0A937X7F6"/>
<feature type="signal peptide" evidence="1">
    <location>
        <begin position="1"/>
        <end position="19"/>
    </location>
</feature>
<evidence type="ECO:0000259" key="3">
    <source>
        <dbReference type="Pfam" id="PF05193"/>
    </source>
</evidence>
<dbReference type="InterPro" id="IPR007863">
    <property type="entry name" value="Peptidase_M16_C"/>
</dbReference>
<dbReference type="Pfam" id="PF00675">
    <property type="entry name" value="Peptidase_M16"/>
    <property type="match status" value="1"/>
</dbReference>
<gene>
    <name evidence="4" type="ORF">FJZ00_10365</name>
</gene>
<accession>A0A937X7F6</accession>
<dbReference type="EMBL" id="VGJX01000622">
    <property type="protein sequence ID" value="MBM3275549.1"/>
    <property type="molecule type" value="Genomic_DNA"/>
</dbReference>
<dbReference type="PANTHER" id="PTHR11851">
    <property type="entry name" value="METALLOPROTEASE"/>
    <property type="match status" value="1"/>
</dbReference>
<dbReference type="InterPro" id="IPR011249">
    <property type="entry name" value="Metalloenz_LuxS/M16"/>
</dbReference>